<name>A0A409WDU5_9AGAR</name>
<dbReference type="Gene3D" id="3.40.50.300">
    <property type="entry name" value="P-loop containing nucleotide triphosphate hydrolases"/>
    <property type="match status" value="1"/>
</dbReference>
<dbReference type="SUPFAM" id="SSF52540">
    <property type="entry name" value="P-loop containing nucleoside triphosphate hydrolases"/>
    <property type="match status" value="1"/>
</dbReference>
<dbReference type="AlphaFoldDB" id="A0A409WDU5"/>
<dbReference type="STRING" id="181874.A0A409WDU5"/>
<dbReference type="InterPro" id="IPR027417">
    <property type="entry name" value="P-loop_NTPase"/>
</dbReference>
<organism evidence="1 2">
    <name type="scientific">Panaeolus cyanescens</name>
    <dbReference type="NCBI Taxonomy" id="181874"/>
    <lineage>
        <taxon>Eukaryota</taxon>
        <taxon>Fungi</taxon>
        <taxon>Dikarya</taxon>
        <taxon>Basidiomycota</taxon>
        <taxon>Agaricomycotina</taxon>
        <taxon>Agaricomycetes</taxon>
        <taxon>Agaricomycetidae</taxon>
        <taxon>Agaricales</taxon>
        <taxon>Agaricineae</taxon>
        <taxon>Galeropsidaceae</taxon>
        <taxon>Panaeolus</taxon>
    </lineage>
</organism>
<proteinExistence type="predicted"/>
<evidence type="ECO:0000313" key="2">
    <source>
        <dbReference type="Proteomes" id="UP000284842"/>
    </source>
</evidence>
<gene>
    <name evidence="1" type="ORF">CVT24_011785</name>
</gene>
<accession>A0A409WDU5</accession>
<reference evidence="1 2" key="1">
    <citation type="journal article" date="2018" name="Evol. Lett.">
        <title>Horizontal gene cluster transfer increased hallucinogenic mushroom diversity.</title>
        <authorList>
            <person name="Reynolds H.T."/>
            <person name="Vijayakumar V."/>
            <person name="Gluck-Thaler E."/>
            <person name="Korotkin H.B."/>
            <person name="Matheny P.B."/>
            <person name="Slot J.C."/>
        </authorList>
    </citation>
    <scope>NUCLEOTIDE SEQUENCE [LARGE SCALE GENOMIC DNA]</scope>
    <source>
        <strain evidence="1 2">2629</strain>
    </source>
</reference>
<dbReference type="Proteomes" id="UP000284842">
    <property type="component" value="Unassembled WGS sequence"/>
</dbReference>
<dbReference type="OrthoDB" id="3785626at2759"/>
<dbReference type="EMBL" id="NHTK01005550">
    <property type="protein sequence ID" value="PPQ76640.1"/>
    <property type="molecule type" value="Genomic_DNA"/>
</dbReference>
<protein>
    <submittedName>
        <fullName evidence="1">Uncharacterized protein</fullName>
    </submittedName>
</protein>
<comment type="caution">
    <text evidence="1">The sequence shown here is derived from an EMBL/GenBank/DDBJ whole genome shotgun (WGS) entry which is preliminary data.</text>
</comment>
<evidence type="ECO:0000313" key="1">
    <source>
        <dbReference type="EMBL" id="PPQ76640.1"/>
    </source>
</evidence>
<dbReference type="InParanoid" id="A0A409WDU5"/>
<keyword evidence="2" id="KW-1185">Reference proteome</keyword>
<sequence>MPGSKTVPYFENLEVEGDISVVHATAEDINLPKDTIFVLMGPTGSGKSAFIEAIASRAPNSPLGIAKDQLESVTQAVSLYLIQNLRDCVGARLYLVDTPGLSDPNISELHILSQVQKWRDKWHQDLTLPSPFSNKRIRIRLLYFHPITDIRLPSSKRKCMEIVKAFWGAHNTPTVCWVTSMWDRLRPDGDIMASAEERFQDLSTNTWSGWNTHDSQVVKFDNTFESATLILDAISSKMARKCVFAPIEDYGCVDPDTGVLVVEEVLRQRVAGHIQVIQSIEAELDDPTTRANEELLNLLRVKKANAECLLKKFRSELKMLLSMRAHGDSFLVCLRPPGPVRFFDWLRSKLTRRGARKIK</sequence>